<evidence type="ECO:0000313" key="4">
    <source>
        <dbReference type="Proteomes" id="UP001199642"/>
    </source>
</evidence>
<keyword evidence="4" id="KW-1185">Reference proteome</keyword>
<feature type="transmembrane region" description="Helical" evidence="2">
    <location>
        <begin position="184"/>
        <end position="205"/>
    </location>
</feature>
<accession>A0ABY3RTC5</accession>
<evidence type="ECO:0000313" key="3">
    <source>
        <dbReference type="EMBL" id="UGS25717.1"/>
    </source>
</evidence>
<keyword evidence="2" id="KW-1133">Transmembrane helix</keyword>
<keyword evidence="2" id="KW-0812">Transmembrane</keyword>
<keyword evidence="2" id="KW-0472">Membrane</keyword>
<feature type="compositionally biased region" description="Low complexity" evidence="1">
    <location>
        <begin position="342"/>
        <end position="364"/>
    </location>
</feature>
<reference evidence="3 4" key="1">
    <citation type="submission" date="2023-01" db="EMBL/GenBank/DDBJ databases">
        <title>Characterization of estradiol degrading bacteria Microbacterium sp. MZT7 and reveal degrading genes through genome analysis.</title>
        <authorList>
            <person name="Hao P."/>
            <person name="Gao Y."/>
        </authorList>
    </citation>
    <scope>NUCLEOTIDE SEQUENCE [LARGE SCALE GENOMIC DNA]</scope>
    <source>
        <strain evidence="3 4">MZT7</strain>
    </source>
</reference>
<evidence type="ECO:0000256" key="2">
    <source>
        <dbReference type="SAM" id="Phobius"/>
    </source>
</evidence>
<dbReference type="Proteomes" id="UP001199642">
    <property type="component" value="Chromosome"/>
</dbReference>
<dbReference type="RefSeq" id="WP_231819517.1">
    <property type="nucleotide sequence ID" value="NZ_CP082781.1"/>
</dbReference>
<dbReference type="EMBL" id="CP082781">
    <property type="protein sequence ID" value="UGS25717.1"/>
    <property type="molecule type" value="Genomic_DNA"/>
</dbReference>
<evidence type="ECO:0000256" key="1">
    <source>
        <dbReference type="SAM" id="MobiDB-lite"/>
    </source>
</evidence>
<feature type="transmembrane region" description="Helical" evidence="2">
    <location>
        <begin position="117"/>
        <end position="136"/>
    </location>
</feature>
<protein>
    <submittedName>
        <fullName evidence="3">Uncharacterized protein</fullName>
    </submittedName>
</protein>
<sequence>MNDTTISAADRIRAFSERVRAELSDLGEEEIEDLAGGLVADLTEQAADGGGEIELGDPVAYAQELRAAAGLPERTTAPLKPGLRERATAWRESTAAAVRGSRFGAWLLDLLIALRPVWWVLRGIGLYALLAGIVQFGPRTLIGQSGFGSHVLSWLLLLGVVLLSIQWGRGRWLPRNAFRHLRTVASVVAVLVLPFAAGQLATMVVNGENNAFAGDAEYQVPGGLLLDGTQVGNVFVYDRDGNLVDGAQLYTDKGTPLNLFGEQSRDMNDSAFWGWSGEDHVLVPFFDAQGRPVWNAFPLNTAPFDPGTGTADLDRTSVPQPPYLRAPERGLLSPAPTPVPTPTTTAAPTPGTTAEPTPAPTDGAPGDEEPES</sequence>
<proteinExistence type="predicted"/>
<name>A0ABY3RTC5_9MICO</name>
<organism evidence="3 4">
    <name type="scientific">Microbacterium resistens</name>
    <dbReference type="NCBI Taxonomy" id="156977"/>
    <lineage>
        <taxon>Bacteria</taxon>
        <taxon>Bacillati</taxon>
        <taxon>Actinomycetota</taxon>
        <taxon>Actinomycetes</taxon>
        <taxon>Micrococcales</taxon>
        <taxon>Microbacteriaceae</taxon>
        <taxon>Microbacterium</taxon>
    </lineage>
</organism>
<feature type="transmembrane region" description="Helical" evidence="2">
    <location>
        <begin position="142"/>
        <end position="163"/>
    </location>
</feature>
<gene>
    <name evidence="3" type="ORF">K8F61_13735</name>
</gene>
<feature type="region of interest" description="Disordered" evidence="1">
    <location>
        <begin position="305"/>
        <end position="372"/>
    </location>
</feature>